<dbReference type="AlphaFoldDB" id="M7XJA0"/>
<feature type="transmembrane region" description="Helical" evidence="1">
    <location>
        <begin position="20"/>
        <end position="38"/>
    </location>
</feature>
<evidence type="ECO:0000256" key="1">
    <source>
        <dbReference type="SAM" id="Phobius"/>
    </source>
</evidence>
<keyword evidence="1" id="KW-0472">Membrane</keyword>
<dbReference type="InParanoid" id="M7XJA0"/>
<gene>
    <name evidence="2" type="ORF">C943_03196</name>
</gene>
<keyword evidence="1" id="KW-1133">Transmembrane helix</keyword>
<protein>
    <submittedName>
        <fullName evidence="2">Uncharacterized protein</fullName>
    </submittedName>
</protein>
<organism evidence="2 3">
    <name type="scientific">Mariniradius saccharolyticus AK6</name>
    <dbReference type="NCBI Taxonomy" id="1239962"/>
    <lineage>
        <taxon>Bacteria</taxon>
        <taxon>Pseudomonadati</taxon>
        <taxon>Bacteroidota</taxon>
        <taxon>Cytophagia</taxon>
        <taxon>Cytophagales</taxon>
        <taxon>Cyclobacteriaceae</taxon>
        <taxon>Mariniradius</taxon>
    </lineage>
</organism>
<accession>M7XJA0</accession>
<name>M7XJA0_9BACT</name>
<comment type="caution">
    <text evidence="2">The sequence shown here is derived from an EMBL/GenBank/DDBJ whole genome shotgun (WGS) entry which is preliminary data.</text>
</comment>
<evidence type="ECO:0000313" key="2">
    <source>
        <dbReference type="EMBL" id="EMS34874.1"/>
    </source>
</evidence>
<proteinExistence type="predicted"/>
<dbReference type="EMBL" id="AMZY02000004">
    <property type="protein sequence ID" value="EMS34874.1"/>
    <property type="molecule type" value="Genomic_DNA"/>
</dbReference>
<dbReference type="Proteomes" id="UP000010953">
    <property type="component" value="Unassembled WGS sequence"/>
</dbReference>
<evidence type="ECO:0000313" key="3">
    <source>
        <dbReference type="Proteomes" id="UP000010953"/>
    </source>
</evidence>
<keyword evidence="3" id="KW-1185">Reference proteome</keyword>
<dbReference type="STRING" id="1239962.C943_03196"/>
<reference evidence="2" key="1">
    <citation type="submission" date="2013-01" db="EMBL/GenBank/DDBJ databases">
        <title>Genome assembly of Mariniradius saccharolyticus AK6.</title>
        <authorList>
            <person name="Vaidya B."/>
            <person name="Khatri I."/>
            <person name="Tanuku N.R.S."/>
            <person name="Subramanian S."/>
            <person name="Pinnaka A."/>
        </authorList>
    </citation>
    <scope>NUCLEOTIDE SEQUENCE [LARGE SCALE GENOMIC DNA]</scope>
    <source>
        <strain evidence="2">AK6</strain>
    </source>
</reference>
<sequence>MIVSFFDSDTVMFAQNNTGAWYGLGFLIGSGGWGILASKSKKDN</sequence>
<keyword evidence="1" id="KW-0812">Transmembrane</keyword>